<dbReference type="AlphaFoldDB" id="A0A017TJ24"/>
<name>A0A017TJ24_9BACT</name>
<gene>
    <name evidence="1" type="ORF">CAP_2758</name>
</gene>
<accession>A0A017TJ24</accession>
<protein>
    <submittedName>
        <fullName evidence="1">Uncharacterized protein</fullName>
    </submittedName>
</protein>
<reference evidence="1 2" key="1">
    <citation type="submission" date="2013-05" db="EMBL/GenBank/DDBJ databases">
        <title>Genome assembly of Chondromyces apiculatus DSM 436.</title>
        <authorList>
            <person name="Sharma G."/>
            <person name="Khatri I."/>
            <person name="Kaur C."/>
            <person name="Mayilraj S."/>
            <person name="Subramanian S."/>
        </authorList>
    </citation>
    <scope>NUCLEOTIDE SEQUENCE [LARGE SCALE GENOMIC DNA]</scope>
    <source>
        <strain evidence="1 2">DSM 436</strain>
    </source>
</reference>
<proteinExistence type="predicted"/>
<dbReference type="EMBL" id="ASRX01000002">
    <property type="protein sequence ID" value="EYF08897.1"/>
    <property type="molecule type" value="Genomic_DNA"/>
</dbReference>
<evidence type="ECO:0000313" key="1">
    <source>
        <dbReference type="EMBL" id="EYF08897.1"/>
    </source>
</evidence>
<dbReference type="Proteomes" id="UP000019678">
    <property type="component" value="Unassembled WGS sequence"/>
</dbReference>
<dbReference type="STRING" id="1192034.CAP_2758"/>
<sequence>MGAGSAVALARPASRRKVAKYVETIGLLADGPGARLRSAVT</sequence>
<organism evidence="1 2">
    <name type="scientific">Chondromyces apiculatus DSM 436</name>
    <dbReference type="NCBI Taxonomy" id="1192034"/>
    <lineage>
        <taxon>Bacteria</taxon>
        <taxon>Pseudomonadati</taxon>
        <taxon>Myxococcota</taxon>
        <taxon>Polyangia</taxon>
        <taxon>Polyangiales</taxon>
        <taxon>Polyangiaceae</taxon>
        <taxon>Chondromyces</taxon>
    </lineage>
</organism>
<keyword evidence="2" id="KW-1185">Reference proteome</keyword>
<evidence type="ECO:0000313" key="2">
    <source>
        <dbReference type="Proteomes" id="UP000019678"/>
    </source>
</evidence>
<comment type="caution">
    <text evidence="1">The sequence shown here is derived from an EMBL/GenBank/DDBJ whole genome shotgun (WGS) entry which is preliminary data.</text>
</comment>